<feature type="region of interest" description="Disordered" evidence="1">
    <location>
        <begin position="101"/>
        <end position="142"/>
    </location>
</feature>
<evidence type="ECO:0000313" key="2">
    <source>
        <dbReference type="EMBL" id="KAA8635602.1"/>
    </source>
</evidence>
<dbReference type="VEuPathDB" id="FungiDB:SMAC_08557"/>
<gene>
    <name evidence="2" type="ORF">SMACR_08557</name>
</gene>
<name>A0A8S9A614_SORMA</name>
<evidence type="ECO:0008006" key="4">
    <source>
        <dbReference type="Google" id="ProtNLM"/>
    </source>
</evidence>
<accession>A0A8S9A614</accession>
<dbReference type="PANTHER" id="PTHR30011:SF30">
    <property type="entry name" value="XENOBIOTIC COMPOUND MONOOXYGENASE, DSZA FAMILY (AFU_ORTHOLOGUE AFUA_6G01920)"/>
    <property type="match status" value="1"/>
</dbReference>
<protein>
    <recommendedName>
        <fullName evidence="4">Luciferase-like domain-containing protein</fullName>
    </recommendedName>
</protein>
<dbReference type="Proteomes" id="UP000433876">
    <property type="component" value="Unassembled WGS sequence"/>
</dbReference>
<dbReference type="PANTHER" id="PTHR30011">
    <property type="entry name" value="ALKANESULFONATE MONOOXYGENASE-RELATED"/>
    <property type="match status" value="1"/>
</dbReference>
<sequence>MADNSAPAATATEKKQKQILLNAFDMFTPGHLSPGQWRNSSSSDLSTTKFDSLDYWINLAKLLERGGINALFLADTYGGYDTYEGSLDECVRRGAQWPVGDPVVHQHQQQHQQQHPLSHVPRPMSDVPYSPPSQPYSSTNSG</sequence>
<evidence type="ECO:0000256" key="1">
    <source>
        <dbReference type="SAM" id="MobiDB-lite"/>
    </source>
</evidence>
<organism evidence="2 3">
    <name type="scientific">Sordaria macrospora</name>
    <dbReference type="NCBI Taxonomy" id="5147"/>
    <lineage>
        <taxon>Eukaryota</taxon>
        <taxon>Fungi</taxon>
        <taxon>Dikarya</taxon>
        <taxon>Ascomycota</taxon>
        <taxon>Pezizomycotina</taxon>
        <taxon>Sordariomycetes</taxon>
        <taxon>Sordariomycetidae</taxon>
        <taxon>Sordariales</taxon>
        <taxon>Sordariaceae</taxon>
        <taxon>Sordaria</taxon>
    </lineage>
</organism>
<feature type="compositionally biased region" description="Low complexity" evidence="1">
    <location>
        <begin position="105"/>
        <end position="115"/>
    </location>
</feature>
<dbReference type="GO" id="GO:0016705">
    <property type="term" value="F:oxidoreductase activity, acting on paired donors, with incorporation or reduction of molecular oxygen"/>
    <property type="evidence" value="ECO:0007669"/>
    <property type="project" value="InterPro"/>
</dbReference>
<dbReference type="SUPFAM" id="SSF51679">
    <property type="entry name" value="Bacterial luciferase-like"/>
    <property type="match status" value="1"/>
</dbReference>
<evidence type="ECO:0000313" key="3">
    <source>
        <dbReference type="Proteomes" id="UP000433876"/>
    </source>
</evidence>
<dbReference type="EMBL" id="NMPR01000011">
    <property type="protein sequence ID" value="KAA8635602.1"/>
    <property type="molecule type" value="Genomic_DNA"/>
</dbReference>
<dbReference type="InterPro" id="IPR036661">
    <property type="entry name" value="Luciferase-like_sf"/>
</dbReference>
<reference evidence="2 3" key="1">
    <citation type="submission" date="2017-07" db="EMBL/GenBank/DDBJ databases">
        <title>Genome sequence of the Sordaria macrospora wild type strain R19027.</title>
        <authorList>
            <person name="Nowrousian M."/>
            <person name="Teichert I."/>
            <person name="Kueck U."/>
        </authorList>
    </citation>
    <scope>NUCLEOTIDE SEQUENCE [LARGE SCALE GENOMIC DNA]</scope>
    <source>
        <strain evidence="2 3">R19027</strain>
        <tissue evidence="2">Mycelium</tissue>
    </source>
</reference>
<dbReference type="InterPro" id="IPR051260">
    <property type="entry name" value="Diverse_substr_monoxygenases"/>
</dbReference>
<comment type="caution">
    <text evidence="2">The sequence shown here is derived from an EMBL/GenBank/DDBJ whole genome shotgun (WGS) entry which is preliminary data.</text>
</comment>
<proteinExistence type="predicted"/>
<dbReference type="Gene3D" id="3.20.20.30">
    <property type="entry name" value="Luciferase-like domain"/>
    <property type="match status" value="1"/>
</dbReference>
<dbReference type="AlphaFoldDB" id="A0A8S9A614"/>